<dbReference type="Proteomes" id="UP000724874">
    <property type="component" value="Unassembled WGS sequence"/>
</dbReference>
<feature type="compositionally biased region" description="Pro residues" evidence="1">
    <location>
        <begin position="150"/>
        <end position="159"/>
    </location>
</feature>
<accession>A0A9P5N9T4</accession>
<evidence type="ECO:0000313" key="2">
    <source>
        <dbReference type="EMBL" id="KAF8872924.1"/>
    </source>
</evidence>
<keyword evidence="3" id="KW-1185">Reference proteome</keyword>
<dbReference type="AlphaFoldDB" id="A0A9P5N9T4"/>
<feature type="region of interest" description="Disordered" evidence="1">
    <location>
        <begin position="44"/>
        <end position="90"/>
    </location>
</feature>
<reference evidence="2" key="1">
    <citation type="submission" date="2020-11" db="EMBL/GenBank/DDBJ databases">
        <authorList>
            <consortium name="DOE Joint Genome Institute"/>
            <person name="Ahrendt S."/>
            <person name="Riley R."/>
            <person name="Andreopoulos W."/>
            <person name="LaButti K."/>
            <person name="Pangilinan J."/>
            <person name="Ruiz-duenas F.J."/>
            <person name="Barrasa J.M."/>
            <person name="Sanchez-Garcia M."/>
            <person name="Camarero S."/>
            <person name="Miyauchi S."/>
            <person name="Serrano A."/>
            <person name="Linde D."/>
            <person name="Babiker R."/>
            <person name="Drula E."/>
            <person name="Ayuso-Fernandez I."/>
            <person name="Pacheco R."/>
            <person name="Padilla G."/>
            <person name="Ferreira P."/>
            <person name="Barriuso J."/>
            <person name="Kellner H."/>
            <person name="Castanera R."/>
            <person name="Alfaro M."/>
            <person name="Ramirez L."/>
            <person name="Pisabarro A.G."/>
            <person name="Kuo A."/>
            <person name="Tritt A."/>
            <person name="Lipzen A."/>
            <person name="He G."/>
            <person name="Yan M."/>
            <person name="Ng V."/>
            <person name="Cullen D."/>
            <person name="Martin F."/>
            <person name="Rosso M.-N."/>
            <person name="Henrissat B."/>
            <person name="Hibbett D."/>
            <person name="Martinez A.T."/>
            <person name="Grigoriev I.V."/>
        </authorList>
    </citation>
    <scope>NUCLEOTIDE SEQUENCE</scope>
    <source>
        <strain evidence="2">AH 44721</strain>
    </source>
</reference>
<name>A0A9P5N9T4_GYMJU</name>
<feature type="compositionally biased region" description="Low complexity" evidence="1">
    <location>
        <begin position="64"/>
        <end position="83"/>
    </location>
</feature>
<feature type="region of interest" description="Disordered" evidence="1">
    <location>
        <begin position="138"/>
        <end position="159"/>
    </location>
</feature>
<protein>
    <submittedName>
        <fullName evidence="2">Uncharacterized protein</fullName>
    </submittedName>
</protein>
<organism evidence="2 3">
    <name type="scientific">Gymnopilus junonius</name>
    <name type="common">Spectacular rustgill mushroom</name>
    <name type="synonym">Gymnopilus spectabilis subsp. junonius</name>
    <dbReference type="NCBI Taxonomy" id="109634"/>
    <lineage>
        <taxon>Eukaryota</taxon>
        <taxon>Fungi</taxon>
        <taxon>Dikarya</taxon>
        <taxon>Basidiomycota</taxon>
        <taxon>Agaricomycotina</taxon>
        <taxon>Agaricomycetes</taxon>
        <taxon>Agaricomycetidae</taxon>
        <taxon>Agaricales</taxon>
        <taxon>Agaricineae</taxon>
        <taxon>Hymenogastraceae</taxon>
        <taxon>Gymnopilus</taxon>
    </lineage>
</organism>
<comment type="caution">
    <text evidence="2">The sequence shown here is derived from an EMBL/GenBank/DDBJ whole genome shotgun (WGS) entry which is preliminary data.</text>
</comment>
<dbReference type="EMBL" id="JADNYJ010000251">
    <property type="protein sequence ID" value="KAF8872924.1"/>
    <property type="molecule type" value="Genomic_DNA"/>
</dbReference>
<sequence length="336" mass="36360">MCCCRWLSKTREQEGRARLVKIRQLGRTRKPHFCVTQVFEDRSNYQQQQRPHRRFFDFSLRPRQANTSSNTTSQSKPTPTSASNNSNLYGKWRKKQPKTNAFIFITPPPTVTVQDWSSTPLGPDFGLCLADTNADATSTGNANANVSTPQRPPRPPSGPVPAVIVTPCTPLIPSEGESNPGGHGGLGLGLRRGDLPSALGRIKIGVGSAIIVGRGPARGQGDICPLTGLGNRVLVKAIATSALVTGGVPNTSLYPSPTTDCSMSLKQGRCSRALQLYFHLPEFKSKAQHRLHRRRLHLPFLKCSIIKMLAFLGATVPVPVTLSITISATTTVPASH</sequence>
<proteinExistence type="predicted"/>
<evidence type="ECO:0000256" key="1">
    <source>
        <dbReference type="SAM" id="MobiDB-lite"/>
    </source>
</evidence>
<evidence type="ECO:0000313" key="3">
    <source>
        <dbReference type="Proteomes" id="UP000724874"/>
    </source>
</evidence>
<gene>
    <name evidence="2" type="ORF">CPB84DRAFT_657994</name>
</gene>